<dbReference type="RefSeq" id="WP_088570384.1">
    <property type="nucleotide sequence ID" value="NZ_FYEK01000012.1"/>
</dbReference>
<dbReference type="Pfam" id="PF13377">
    <property type="entry name" value="Peripla_BP_3"/>
    <property type="match status" value="1"/>
</dbReference>
<dbReference type="InterPro" id="IPR046335">
    <property type="entry name" value="LacI/GalR-like_sensor"/>
</dbReference>
<keyword evidence="3" id="KW-0804">Transcription</keyword>
<dbReference type="SUPFAM" id="SSF53822">
    <property type="entry name" value="Periplasmic binding protein-like I"/>
    <property type="match status" value="1"/>
</dbReference>
<dbReference type="CDD" id="cd01392">
    <property type="entry name" value="HTH_LacI"/>
    <property type="match status" value="1"/>
</dbReference>
<sequence length="336" mass="37120">MPNIYDIAREAGVSITTVSNILNNKGRFKPETVARVLEAVERLKYRPNFAAKSLAARRTNTVALSALLTPESFDPLNLQYFGAIAHAVSRSGFNFLLHISHDQASFEGFVAAGLCDGWLLMMVRRRDERISLLQELGIPVVTIGRPDEPEDMDMVDTDFEQTARLALEHLLALGHRRIAYIAEPLDFAYSAIRLNAYLKLLREYGLEENAERVAETDGTEAGTVRALETLWTRFPRITAIITHDIPALTVLRVLKEWGLRIPQDVSVIGCSDSPLAALADPPLTTINLYVERIAEAAAEALARRLQEPEAPPVRVLIPARLVARGSTGPAPHGSDR</sequence>
<dbReference type="InterPro" id="IPR000843">
    <property type="entry name" value="HTH_LacI"/>
</dbReference>
<dbReference type="InterPro" id="IPR010982">
    <property type="entry name" value="Lambda_DNA-bd_dom_sf"/>
</dbReference>
<dbReference type="AlphaFoldDB" id="A0A212QN74"/>
<dbReference type="PRINTS" id="PR00036">
    <property type="entry name" value="HTHLACI"/>
</dbReference>
<evidence type="ECO:0000256" key="3">
    <source>
        <dbReference type="ARBA" id="ARBA00023163"/>
    </source>
</evidence>
<dbReference type="Pfam" id="PF00356">
    <property type="entry name" value="LacI"/>
    <property type="match status" value="1"/>
</dbReference>
<reference evidence="6" key="1">
    <citation type="submission" date="2017-06" db="EMBL/GenBank/DDBJ databases">
        <authorList>
            <person name="Varghese N."/>
            <person name="Submissions S."/>
        </authorList>
    </citation>
    <scope>NUCLEOTIDE SEQUENCE [LARGE SCALE GENOMIC DNA]</scope>
    <source>
        <strain evidence="6">JAD2</strain>
    </source>
</reference>
<evidence type="ECO:0000256" key="1">
    <source>
        <dbReference type="ARBA" id="ARBA00023015"/>
    </source>
</evidence>
<dbReference type="Gene3D" id="1.10.260.40">
    <property type="entry name" value="lambda repressor-like DNA-binding domains"/>
    <property type="match status" value="1"/>
</dbReference>
<dbReference type="CDD" id="cd06267">
    <property type="entry name" value="PBP1_LacI_sugar_binding-like"/>
    <property type="match status" value="1"/>
</dbReference>
<proteinExistence type="predicted"/>
<evidence type="ECO:0000313" key="5">
    <source>
        <dbReference type="EMBL" id="SNB60681.1"/>
    </source>
</evidence>
<dbReference type="PROSITE" id="PS00356">
    <property type="entry name" value="HTH_LACI_1"/>
    <property type="match status" value="1"/>
</dbReference>
<dbReference type="PANTHER" id="PTHR30146:SF109">
    <property type="entry name" value="HTH-TYPE TRANSCRIPTIONAL REGULATOR GALS"/>
    <property type="match status" value="1"/>
</dbReference>
<dbReference type="InterPro" id="IPR028082">
    <property type="entry name" value="Peripla_BP_I"/>
</dbReference>
<dbReference type="EMBL" id="FYEK01000012">
    <property type="protein sequence ID" value="SNB60681.1"/>
    <property type="molecule type" value="Genomic_DNA"/>
</dbReference>
<gene>
    <name evidence="5" type="ORF">SAMN02746019_00025740</name>
</gene>
<dbReference type="GO" id="GO:0003700">
    <property type="term" value="F:DNA-binding transcription factor activity"/>
    <property type="evidence" value="ECO:0007669"/>
    <property type="project" value="TreeGrafter"/>
</dbReference>
<dbReference type="Gene3D" id="3.40.50.2300">
    <property type="match status" value="2"/>
</dbReference>
<keyword evidence="1" id="KW-0805">Transcription regulation</keyword>
<evidence type="ECO:0000259" key="4">
    <source>
        <dbReference type="PROSITE" id="PS50932"/>
    </source>
</evidence>
<dbReference type="SMART" id="SM00354">
    <property type="entry name" value="HTH_LACI"/>
    <property type="match status" value="1"/>
</dbReference>
<keyword evidence="6" id="KW-1185">Reference proteome</keyword>
<protein>
    <submittedName>
        <fullName evidence="5">Transcriptional regulator, LacI family</fullName>
    </submittedName>
</protein>
<feature type="domain" description="HTH lacI-type" evidence="4">
    <location>
        <begin position="2"/>
        <end position="56"/>
    </location>
</feature>
<accession>A0A212QN74</accession>
<dbReference type="PROSITE" id="PS50932">
    <property type="entry name" value="HTH_LACI_2"/>
    <property type="match status" value="1"/>
</dbReference>
<keyword evidence="2" id="KW-0238">DNA-binding</keyword>
<dbReference type="Proteomes" id="UP000197025">
    <property type="component" value="Unassembled WGS sequence"/>
</dbReference>
<dbReference type="PANTHER" id="PTHR30146">
    <property type="entry name" value="LACI-RELATED TRANSCRIPTIONAL REPRESSOR"/>
    <property type="match status" value="1"/>
</dbReference>
<dbReference type="OrthoDB" id="156657at2"/>
<dbReference type="GO" id="GO:0000976">
    <property type="term" value="F:transcription cis-regulatory region binding"/>
    <property type="evidence" value="ECO:0007669"/>
    <property type="project" value="TreeGrafter"/>
</dbReference>
<evidence type="ECO:0000313" key="6">
    <source>
        <dbReference type="Proteomes" id="UP000197025"/>
    </source>
</evidence>
<organism evidence="5 6">
    <name type="scientific">Thermoflexus hugenholtzii JAD2</name>
    <dbReference type="NCBI Taxonomy" id="877466"/>
    <lineage>
        <taxon>Bacteria</taxon>
        <taxon>Bacillati</taxon>
        <taxon>Chloroflexota</taxon>
        <taxon>Thermoflexia</taxon>
        <taxon>Thermoflexales</taxon>
        <taxon>Thermoflexaceae</taxon>
        <taxon>Thermoflexus</taxon>
    </lineage>
</organism>
<name>A0A212QN74_9CHLR</name>
<dbReference type="InParanoid" id="A0A212QN74"/>
<evidence type="ECO:0000256" key="2">
    <source>
        <dbReference type="ARBA" id="ARBA00023125"/>
    </source>
</evidence>
<dbReference type="SUPFAM" id="SSF47413">
    <property type="entry name" value="lambda repressor-like DNA-binding domains"/>
    <property type="match status" value="1"/>
</dbReference>